<sequence>MFETVRKNHRLRPAIVGLCLAAALTGITACADSTPSDSGKPKSPGQSSHQNSKAPAAVKPSASAASLRMVANGDHSLAFHVTPGRLPALVLDAGGGEDSSYWKKMAPDLAKRTGSMVVTYDRAGMGKSDEVPGAWKVENAVSDLKAGLTQLGITHDVILVSHSQAGEVATYFAKENPNWLAGAVLVDGSLPEFYTDEETARIEAANKAQVAALKDQPSTQQTRQLLATAEGYGPTHRAYHQISWPRSVPATAIVSEKTPFETPEDAQLWRNAQQEFVKGAPNRDLVTAAKSSHDIAGDRPDVIVTAVGKMLKAVG</sequence>
<dbReference type="EMBL" id="CP109114">
    <property type="protein sequence ID" value="WSC14072.1"/>
    <property type="molecule type" value="Genomic_DNA"/>
</dbReference>
<dbReference type="RefSeq" id="WP_208764672.1">
    <property type="nucleotide sequence ID" value="NZ_CP109114.1"/>
</dbReference>
<dbReference type="InterPro" id="IPR050266">
    <property type="entry name" value="AB_hydrolase_sf"/>
</dbReference>
<feature type="chain" id="PRO_5022147103" evidence="2">
    <location>
        <begin position="32"/>
        <end position="315"/>
    </location>
</feature>
<protein>
    <submittedName>
        <fullName evidence="5">Alpha/beta hydrolase</fullName>
    </submittedName>
    <submittedName>
        <fullName evidence="4">Pimeloyl-ACP methyl ester carboxylesterase</fullName>
    </submittedName>
</protein>
<organism evidence="4 6">
    <name type="scientific">Streptomyces brevispora</name>
    <dbReference type="NCBI Taxonomy" id="887462"/>
    <lineage>
        <taxon>Bacteria</taxon>
        <taxon>Bacillati</taxon>
        <taxon>Actinomycetota</taxon>
        <taxon>Actinomycetes</taxon>
        <taxon>Kitasatosporales</taxon>
        <taxon>Streptomycetaceae</taxon>
        <taxon>Streptomyces</taxon>
    </lineage>
</organism>
<dbReference type="PANTHER" id="PTHR43798">
    <property type="entry name" value="MONOACYLGLYCEROL LIPASE"/>
    <property type="match status" value="1"/>
</dbReference>
<dbReference type="GO" id="GO:0016787">
    <property type="term" value="F:hydrolase activity"/>
    <property type="evidence" value="ECO:0007669"/>
    <property type="project" value="UniProtKB-KW"/>
</dbReference>
<feature type="domain" description="AB hydrolase-1" evidence="3">
    <location>
        <begin position="90"/>
        <end position="304"/>
    </location>
</feature>
<dbReference type="Proteomes" id="UP000318186">
    <property type="component" value="Unassembled WGS sequence"/>
</dbReference>
<keyword evidence="5" id="KW-0378">Hydrolase</keyword>
<accession>A0A561UZQ6</accession>
<dbReference type="PANTHER" id="PTHR43798:SF33">
    <property type="entry name" value="HYDROLASE, PUTATIVE (AFU_ORTHOLOGUE AFUA_2G14860)-RELATED"/>
    <property type="match status" value="1"/>
</dbReference>
<keyword evidence="7" id="KW-1185">Reference proteome</keyword>
<dbReference type="AlphaFoldDB" id="A0A561UZQ6"/>
<dbReference type="Pfam" id="PF12697">
    <property type="entry name" value="Abhydrolase_6"/>
    <property type="match status" value="1"/>
</dbReference>
<dbReference type="SUPFAM" id="SSF53474">
    <property type="entry name" value="alpha/beta-Hydrolases"/>
    <property type="match status" value="1"/>
</dbReference>
<evidence type="ECO:0000256" key="1">
    <source>
        <dbReference type="SAM" id="MobiDB-lite"/>
    </source>
</evidence>
<feature type="signal peptide" evidence="2">
    <location>
        <begin position="1"/>
        <end position="31"/>
    </location>
</feature>
<evidence type="ECO:0000313" key="5">
    <source>
        <dbReference type="EMBL" id="WSC14072.1"/>
    </source>
</evidence>
<dbReference type="InterPro" id="IPR029058">
    <property type="entry name" value="AB_hydrolase_fold"/>
</dbReference>
<feature type="region of interest" description="Disordered" evidence="1">
    <location>
        <begin position="31"/>
        <end position="60"/>
    </location>
</feature>
<reference evidence="5 7" key="2">
    <citation type="submission" date="2022-10" db="EMBL/GenBank/DDBJ databases">
        <title>The complete genomes of actinobacterial strains from the NBC collection.</title>
        <authorList>
            <person name="Joergensen T.S."/>
            <person name="Alvarez Arevalo M."/>
            <person name="Sterndorff E.B."/>
            <person name="Faurdal D."/>
            <person name="Vuksanovic O."/>
            <person name="Mourched A.-S."/>
            <person name="Charusanti P."/>
            <person name="Shaw S."/>
            <person name="Blin K."/>
            <person name="Weber T."/>
        </authorList>
    </citation>
    <scope>NUCLEOTIDE SEQUENCE [LARGE SCALE GENOMIC DNA]</scope>
    <source>
        <strain evidence="5 7">NBC 01769</strain>
    </source>
</reference>
<keyword evidence="2" id="KW-0732">Signal</keyword>
<evidence type="ECO:0000259" key="3">
    <source>
        <dbReference type="Pfam" id="PF12697"/>
    </source>
</evidence>
<gene>
    <name evidence="4" type="ORF">FHX80_113330</name>
    <name evidence="5" type="ORF">OIE64_15270</name>
</gene>
<name>A0A561UZQ6_9ACTN</name>
<reference evidence="4 6" key="1">
    <citation type="submission" date="2019-06" db="EMBL/GenBank/DDBJ databases">
        <title>Sequencing the genomes of 1000 actinobacteria strains.</title>
        <authorList>
            <person name="Klenk H.-P."/>
        </authorList>
    </citation>
    <scope>NUCLEOTIDE SEQUENCE [LARGE SCALE GENOMIC DNA]</scope>
    <source>
        <strain evidence="4 6">DSM 42059</strain>
    </source>
</reference>
<dbReference type="Gene3D" id="3.40.50.1820">
    <property type="entry name" value="alpha/beta hydrolase"/>
    <property type="match status" value="1"/>
</dbReference>
<evidence type="ECO:0000313" key="6">
    <source>
        <dbReference type="Proteomes" id="UP000318186"/>
    </source>
</evidence>
<dbReference type="Proteomes" id="UP001330827">
    <property type="component" value="Chromosome"/>
</dbReference>
<dbReference type="InterPro" id="IPR000073">
    <property type="entry name" value="AB_hydrolase_1"/>
</dbReference>
<proteinExistence type="predicted"/>
<dbReference type="PROSITE" id="PS51257">
    <property type="entry name" value="PROKAR_LIPOPROTEIN"/>
    <property type="match status" value="1"/>
</dbReference>
<evidence type="ECO:0000313" key="7">
    <source>
        <dbReference type="Proteomes" id="UP001330827"/>
    </source>
</evidence>
<dbReference type="GO" id="GO:0016020">
    <property type="term" value="C:membrane"/>
    <property type="evidence" value="ECO:0007669"/>
    <property type="project" value="TreeGrafter"/>
</dbReference>
<evidence type="ECO:0000256" key="2">
    <source>
        <dbReference type="SAM" id="SignalP"/>
    </source>
</evidence>
<evidence type="ECO:0000313" key="4">
    <source>
        <dbReference type="EMBL" id="TWG04858.1"/>
    </source>
</evidence>
<dbReference type="EMBL" id="VIWW01000001">
    <property type="protein sequence ID" value="TWG04858.1"/>
    <property type="molecule type" value="Genomic_DNA"/>
</dbReference>